<dbReference type="PROSITE" id="PS50966">
    <property type="entry name" value="ZF_SWIM"/>
    <property type="match status" value="1"/>
</dbReference>
<dbReference type="Proteomes" id="UP001164743">
    <property type="component" value="Chromosome 7A"/>
</dbReference>
<reference evidence="3" key="1">
    <citation type="submission" date="2022-10" db="EMBL/GenBank/DDBJ databases">
        <title>Puccinia triticina Genome sequencing and assembly.</title>
        <authorList>
            <person name="Li C."/>
        </authorList>
    </citation>
    <scope>NUCLEOTIDE SEQUENCE</scope>
    <source>
        <strain evidence="3">Pt15</strain>
    </source>
</reference>
<name>A0ABY7CPC8_9BASI</name>
<dbReference type="EMBL" id="CP110427">
    <property type="protein sequence ID" value="WAQ86778.1"/>
    <property type="molecule type" value="Genomic_DNA"/>
</dbReference>
<dbReference type="InterPro" id="IPR007527">
    <property type="entry name" value="Znf_SWIM"/>
</dbReference>
<proteinExistence type="predicted"/>
<evidence type="ECO:0000256" key="1">
    <source>
        <dbReference type="PROSITE-ProRule" id="PRU00325"/>
    </source>
</evidence>
<feature type="domain" description="SWIM-type" evidence="2">
    <location>
        <begin position="24"/>
        <end position="61"/>
    </location>
</feature>
<dbReference type="RefSeq" id="XP_053022333.1">
    <property type="nucleotide sequence ID" value="XM_053171120.1"/>
</dbReference>
<keyword evidence="1" id="KW-0479">Metal-binding</keyword>
<keyword evidence="1" id="KW-0863">Zinc-finger</keyword>
<protein>
    <recommendedName>
        <fullName evidence="2">SWIM-type domain-containing protein</fullName>
    </recommendedName>
</protein>
<keyword evidence="4" id="KW-1185">Reference proteome</keyword>
<sequence>MANHVSFLIDSFTNPRARTYHIKFEPPIGFAEGRLVTCNCCYFTRSGSGCKHMFYLAQEYKYLVVKRAPGLHETRATIKINTDSDVEVINCSIKRSNSGLFSPGDTSNPK</sequence>
<accession>A0ABY7CPC8</accession>
<keyword evidence="1" id="KW-0862">Zinc</keyword>
<evidence type="ECO:0000259" key="2">
    <source>
        <dbReference type="PROSITE" id="PS50966"/>
    </source>
</evidence>
<dbReference type="GeneID" id="77812015"/>
<evidence type="ECO:0000313" key="4">
    <source>
        <dbReference type="Proteomes" id="UP001164743"/>
    </source>
</evidence>
<evidence type="ECO:0000313" key="3">
    <source>
        <dbReference type="EMBL" id="WAQ86778.1"/>
    </source>
</evidence>
<gene>
    <name evidence="3" type="ORF">PtA15_7A507</name>
</gene>
<organism evidence="3 4">
    <name type="scientific">Puccinia triticina</name>
    <dbReference type="NCBI Taxonomy" id="208348"/>
    <lineage>
        <taxon>Eukaryota</taxon>
        <taxon>Fungi</taxon>
        <taxon>Dikarya</taxon>
        <taxon>Basidiomycota</taxon>
        <taxon>Pucciniomycotina</taxon>
        <taxon>Pucciniomycetes</taxon>
        <taxon>Pucciniales</taxon>
        <taxon>Pucciniaceae</taxon>
        <taxon>Puccinia</taxon>
    </lineage>
</organism>